<name>A0A1H3LD09_9ACTN</name>
<dbReference type="EMBL" id="FNOT01000009">
    <property type="protein sequence ID" value="SDY62292.1"/>
    <property type="molecule type" value="Genomic_DNA"/>
</dbReference>
<dbReference type="OrthoDB" id="3035510at2"/>
<gene>
    <name evidence="1" type="ORF">SAMN05660209_03293</name>
</gene>
<evidence type="ECO:0000313" key="1">
    <source>
        <dbReference type="EMBL" id="SDY62292.1"/>
    </source>
</evidence>
<dbReference type="STRING" id="1137993.SAMN05660209_03293"/>
<protein>
    <submittedName>
        <fullName evidence="1">Uncharacterized protein</fullName>
    </submittedName>
</protein>
<dbReference type="Proteomes" id="UP000198921">
    <property type="component" value="Unassembled WGS sequence"/>
</dbReference>
<keyword evidence="2" id="KW-1185">Reference proteome</keyword>
<reference evidence="2" key="1">
    <citation type="submission" date="2016-10" db="EMBL/GenBank/DDBJ databases">
        <authorList>
            <person name="Varghese N."/>
            <person name="Submissions S."/>
        </authorList>
    </citation>
    <scope>NUCLEOTIDE SEQUENCE [LARGE SCALE GENOMIC DNA]</scope>
    <source>
        <strain evidence="2">DSM 45422</strain>
    </source>
</reference>
<accession>A0A1H3LD09</accession>
<dbReference type="RefSeq" id="WP_091158504.1">
    <property type="nucleotide sequence ID" value="NZ_FNOT01000009.1"/>
</dbReference>
<dbReference type="AlphaFoldDB" id="A0A1H3LD09"/>
<organism evidence="1 2">
    <name type="scientific">Geodermatophilus africanus</name>
    <dbReference type="NCBI Taxonomy" id="1137993"/>
    <lineage>
        <taxon>Bacteria</taxon>
        <taxon>Bacillati</taxon>
        <taxon>Actinomycetota</taxon>
        <taxon>Actinomycetes</taxon>
        <taxon>Geodermatophilales</taxon>
        <taxon>Geodermatophilaceae</taxon>
        <taxon>Geodermatophilus</taxon>
    </lineage>
</organism>
<proteinExistence type="predicted"/>
<sequence length="411" mass="45976">MTREGSDEAPSEDRPPTAAEIEAWHREDLFLPPGDADEATYPSLYNISAGMIFTGVIRPLQPQLPDYVAIPLDRPTDELAVKVANWNMLWEAGQFRRRFFDADELPEPMAKVADLGDVNVILVPRTRSRYYEYAPLFHLLPKDVLDRFDLPLMRRGQWPFLADWRSVDRFLPADFAQSLSRAWAATVWPLLNSGSRLSAFSADDPIRLLAHNLDFWLPPVTTVIQELLGEFPLVDKGKPVGPVPLADGGVLPDAVTGNPRMGGTVWAGVQGAGEVVAATVEAADATGRLRDILDAVRAHRVADDFSPSWSFAREDFERKLYRKRNKVAVRFVELTDSIPVQSPDSDVLGNLVTRDFLALLDEKKRQIVILLASGFRQHEIAEQLGYANHSPVSKRLEQIRRQAEAFFGLDG</sequence>
<evidence type="ECO:0000313" key="2">
    <source>
        <dbReference type="Proteomes" id="UP000198921"/>
    </source>
</evidence>